<evidence type="ECO:0000313" key="1">
    <source>
        <dbReference type="EMBL" id="BAQ22802.1"/>
    </source>
</evidence>
<name>A0A0B6VL44_9CAUD</name>
<keyword evidence="2" id="KW-1185">Reference proteome</keyword>
<evidence type="ECO:0000313" key="2">
    <source>
        <dbReference type="Proteomes" id="UP000204657"/>
    </source>
</evidence>
<accession>A0A0B6VL44</accession>
<organism evidence="1 2">
    <name type="scientific">Edwardsiella phage PEi20</name>
    <dbReference type="NCBI Taxonomy" id="1608310"/>
    <lineage>
        <taxon>Viruses</taxon>
        <taxon>Duplodnaviria</taxon>
        <taxon>Heunggongvirae</taxon>
        <taxon>Uroviricota</taxon>
        <taxon>Caudoviricetes</taxon>
        <taxon>Pantevenvirales</taxon>
        <taxon>Straboviridae</taxon>
        <taxon>Tevenvirinae</taxon>
        <taxon>Kanagawavirus</taxon>
        <taxon>Kanagawavirus pei20</taxon>
    </lineage>
</organism>
<dbReference type="EMBL" id="AP014714">
    <property type="protein sequence ID" value="BAQ22802.1"/>
    <property type="molecule type" value="Genomic_DNA"/>
</dbReference>
<dbReference type="Proteomes" id="UP000204657">
    <property type="component" value="Segment"/>
</dbReference>
<dbReference type="KEGG" id="vg:26519167"/>
<reference evidence="1 2" key="1">
    <citation type="submission" date="2015-02" db="EMBL/GenBank/DDBJ databases">
        <title>Complete genome sequences of Edwardsiella bacteriophages, PEi20 and PEi26.</title>
        <authorList>
            <person name="Yasuike M."/>
            <person name="Nishiki I."/>
            <person name="Iwasaki Y."/>
            <person name="Nakamura Y."/>
            <person name="Fujiwara A."/>
            <person name="Hassan E.S."/>
            <person name="Mahmoud M.M."/>
            <person name="Kawato Y."/>
            <person name="Nagai S."/>
            <person name="Kobayashi T."/>
            <person name="Ototake M."/>
            <person name="Nakai T."/>
        </authorList>
    </citation>
    <scope>NUCLEOTIDE SEQUENCE [LARGE SCALE GENOMIC DNA]</scope>
</reference>
<protein>
    <submittedName>
        <fullName evidence="1">Uncharacterized protein</fullName>
    </submittedName>
</protein>
<proteinExistence type="predicted"/>
<dbReference type="OrthoDB" id="40312at10239"/>
<dbReference type="GeneID" id="26519167"/>
<sequence>MIELITDRKNAPVFENDFVLYGVRCNSMGDPGEMRVGRVLGKNGYGVEVEGSSKRFKAGHFLTKVDEDFALQFKRYTE</sequence>
<dbReference type="RefSeq" id="YP_009190310.1">
    <property type="nucleotide sequence ID" value="NC_028683.1"/>
</dbReference>